<reference evidence="3" key="1">
    <citation type="journal article" date="2019" name="Int. J. Syst. Evol. Microbiol.">
        <title>The Global Catalogue of Microorganisms (GCM) 10K type strain sequencing project: providing services to taxonomists for standard genome sequencing and annotation.</title>
        <authorList>
            <consortium name="The Broad Institute Genomics Platform"/>
            <consortium name="The Broad Institute Genome Sequencing Center for Infectious Disease"/>
            <person name="Wu L."/>
            <person name="Ma J."/>
        </authorList>
    </citation>
    <scope>NUCLEOTIDE SEQUENCE [LARGE SCALE GENOMIC DNA]</scope>
    <source>
        <strain evidence="3">KACC 12822</strain>
    </source>
</reference>
<keyword evidence="1" id="KW-1133">Transmembrane helix</keyword>
<evidence type="ECO:0000256" key="1">
    <source>
        <dbReference type="SAM" id="Phobius"/>
    </source>
</evidence>
<accession>A0ABW0JUB9</accession>
<gene>
    <name evidence="2" type="ORF">ACFPK0_06930</name>
</gene>
<feature type="transmembrane region" description="Helical" evidence="1">
    <location>
        <begin position="88"/>
        <end position="113"/>
    </location>
</feature>
<keyword evidence="1" id="KW-0812">Transmembrane</keyword>
<proteinExistence type="predicted"/>
<feature type="transmembrane region" description="Helical" evidence="1">
    <location>
        <begin position="59"/>
        <end position="82"/>
    </location>
</feature>
<name>A0ABW0JUB9_9GAMM</name>
<organism evidence="2 3">
    <name type="scientific">Rhodanobacter ginsenosidimutans</name>
    <dbReference type="NCBI Taxonomy" id="490571"/>
    <lineage>
        <taxon>Bacteria</taxon>
        <taxon>Pseudomonadati</taxon>
        <taxon>Pseudomonadota</taxon>
        <taxon>Gammaproteobacteria</taxon>
        <taxon>Lysobacterales</taxon>
        <taxon>Rhodanobacteraceae</taxon>
        <taxon>Rhodanobacter</taxon>
    </lineage>
</organism>
<dbReference type="Proteomes" id="UP001596018">
    <property type="component" value="Unassembled WGS sequence"/>
</dbReference>
<comment type="caution">
    <text evidence="2">The sequence shown here is derived from an EMBL/GenBank/DDBJ whole genome shotgun (WGS) entry which is preliminary data.</text>
</comment>
<keyword evidence="1" id="KW-0472">Membrane</keyword>
<keyword evidence="3" id="KW-1185">Reference proteome</keyword>
<evidence type="ECO:0000313" key="2">
    <source>
        <dbReference type="EMBL" id="MFC5439739.1"/>
    </source>
</evidence>
<dbReference type="EMBL" id="JBHSMM010000001">
    <property type="protein sequence ID" value="MFC5439739.1"/>
    <property type="molecule type" value="Genomic_DNA"/>
</dbReference>
<protein>
    <submittedName>
        <fullName evidence="2">Uncharacterized protein</fullName>
    </submittedName>
</protein>
<feature type="transmembrane region" description="Helical" evidence="1">
    <location>
        <begin position="166"/>
        <end position="187"/>
    </location>
</feature>
<sequence>MADTAAFAVLSLVGSGALGFEAGFEATFAAGFAGGADFFATGLMGVFETVERLDAGFCADFFATAGLTDAFVTACFTGAFFATPFFGALFALAGLADAFAAGLAVTFFAVTAADFAFFTVAGLRAAVVFAAGFAAAAGRLAVADFATGLALPPLTAAALGLPADLVGTLSFLTLAAVELRVVFAIFLHRFWPWRPGVIAHVPYTGKLDSGILVALNSPARRGYVCLDPIDTVVAPFLQALAQPTAGTALPISSQLL</sequence>
<evidence type="ECO:0000313" key="3">
    <source>
        <dbReference type="Proteomes" id="UP001596018"/>
    </source>
</evidence>